<protein>
    <submittedName>
        <fullName evidence="3">Protein containing ALS2cr12 (ALS2CR12) signature</fullName>
    </submittedName>
</protein>
<dbReference type="Bgee" id="WBGene00015225">
    <property type="expression patterns" value="Expressed in larva and 2 other cell types or tissues"/>
</dbReference>
<dbReference type="PhylomeDB" id="Q22882"/>
<dbReference type="InParanoid" id="Q22882"/>
<dbReference type="SMR" id="Q22882"/>
<evidence type="ECO:0000256" key="2">
    <source>
        <dbReference type="SAM" id="MobiDB-lite"/>
    </source>
</evidence>
<evidence type="ECO:0007829" key="6">
    <source>
        <dbReference type="PeptideAtlas" id="Q22882"/>
    </source>
</evidence>
<accession>Q22882</accession>
<dbReference type="Proteomes" id="UP000001940">
    <property type="component" value="Chromosome V"/>
</dbReference>
<dbReference type="RefSeq" id="NP_505258.2">
    <property type="nucleotide sequence ID" value="NM_072857.4"/>
</dbReference>
<dbReference type="AlphaFoldDB" id="Q22882"/>
<dbReference type="STRING" id="6239.B0507.8.1"/>
<dbReference type="WormBase" id="B0507.8">
    <property type="protein sequence ID" value="CE45448"/>
    <property type="gene ID" value="WBGene00015225"/>
</dbReference>
<dbReference type="OMA" id="FAAINEM"/>
<organism evidence="3 4">
    <name type="scientific">Caenorhabditis elegans</name>
    <dbReference type="NCBI Taxonomy" id="6239"/>
    <lineage>
        <taxon>Eukaryota</taxon>
        <taxon>Metazoa</taxon>
        <taxon>Ecdysozoa</taxon>
        <taxon>Nematoda</taxon>
        <taxon>Chromadorea</taxon>
        <taxon>Rhabditida</taxon>
        <taxon>Rhabditina</taxon>
        <taxon>Rhabditomorpha</taxon>
        <taxon>Rhabditoidea</taxon>
        <taxon>Rhabditidae</taxon>
        <taxon>Peloderinae</taxon>
        <taxon>Caenorhabditis</taxon>
    </lineage>
</organism>
<reference evidence="3 4" key="1">
    <citation type="journal article" date="1998" name="Science">
        <title>Genome sequence of the nematode C. elegans: a platform for investigating biology.</title>
        <authorList>
            <consortium name="The C. elegans sequencing consortium"/>
            <person name="Sulson J.E."/>
            <person name="Waterston R."/>
        </authorList>
    </citation>
    <scope>NUCLEOTIDE SEQUENCE [LARGE SCALE GENOMIC DNA]</scope>
    <source>
        <strain evidence="3 4">Bristol N2</strain>
    </source>
</reference>
<dbReference type="FunCoup" id="Q22882">
    <property type="interactions" value="3"/>
</dbReference>
<dbReference type="AGR" id="WB:WBGene00015225"/>
<evidence type="ECO:0000313" key="3">
    <source>
        <dbReference type="EMBL" id="CCD62081.1"/>
    </source>
</evidence>
<sequence>MSTAQRDEQNARDEVKHQDAIREIQDSGPTRLQQELSRSDHQHLRNMKMLADEADRFKKEVDQRILKEQAEHEQKKEESIRNAQIEVEQNSKKIDVLTSIALNHFEDATSKFNEKNLHLDKEIAEGKARSMIMESEVGRQIFDEVDNKKDMEELLAQKKTEVLMDKRNEIHEAQREAASSEREERKENQVMAINDIRSDLVDVQSMGMQDLAIQRCVDDQKNRRQVNGKMAELKNGPMADFDGFFGRAAVVLGATEDHFARLSERQIRSTKQYVTRLSECLRAINDKVGAIEQNLAFLELEDVSMSDELRKIKSKVSDFQPVIAGLRRNLELKIAIEEENNKRFSDLKDDLFNIINNLQPIAENRRVITESIQQRHNVSMPIEAISDVSQKLEIKN</sequence>
<dbReference type="OrthoDB" id="5840023at2759"/>
<feature type="compositionally biased region" description="Basic and acidic residues" evidence="2">
    <location>
        <begin position="1"/>
        <end position="25"/>
    </location>
</feature>
<gene>
    <name evidence="3 5" type="ORF">B0507.8</name>
    <name evidence="3" type="ORF">CELE_B0507.8</name>
</gene>
<keyword evidence="4" id="KW-1185">Reference proteome</keyword>
<dbReference type="CTD" id="179252"/>
<name>Q22882_CAEEL</name>
<keyword evidence="6" id="KW-1267">Proteomics identification</keyword>
<dbReference type="UCSC" id="B0507.8">
    <property type="organism name" value="c. elegans"/>
</dbReference>
<dbReference type="eggNOG" id="ENOG502TFJA">
    <property type="taxonomic scope" value="Eukaryota"/>
</dbReference>
<evidence type="ECO:0000313" key="5">
    <source>
        <dbReference type="WormBase" id="B0507.8"/>
    </source>
</evidence>
<evidence type="ECO:0000256" key="1">
    <source>
        <dbReference type="SAM" id="Coils"/>
    </source>
</evidence>
<keyword evidence="1" id="KW-0175">Coiled coil</keyword>
<dbReference type="HOGENOM" id="CLU_671296_0_0_1"/>
<evidence type="ECO:0000313" key="4">
    <source>
        <dbReference type="Proteomes" id="UP000001940"/>
    </source>
</evidence>
<dbReference type="PaxDb" id="6239-B0507.8"/>
<dbReference type="KEGG" id="cel:CELE_B0507.8"/>
<feature type="compositionally biased region" description="Polar residues" evidence="2">
    <location>
        <begin position="27"/>
        <end position="36"/>
    </location>
</feature>
<feature type="coiled-coil region" evidence="1">
    <location>
        <begin position="58"/>
        <end position="86"/>
    </location>
</feature>
<dbReference type="GeneID" id="179252"/>
<dbReference type="EMBL" id="BX284605">
    <property type="protein sequence ID" value="CCD62081.1"/>
    <property type="molecule type" value="Genomic_DNA"/>
</dbReference>
<feature type="coiled-coil region" evidence="1">
    <location>
        <begin position="156"/>
        <end position="190"/>
    </location>
</feature>
<feature type="region of interest" description="Disordered" evidence="2">
    <location>
        <begin position="1"/>
        <end position="43"/>
    </location>
</feature>
<proteinExistence type="evidence at protein level"/>
<dbReference type="PeptideAtlas" id="Q22882"/>